<feature type="non-terminal residue" evidence="3">
    <location>
        <position position="1"/>
    </location>
</feature>
<feature type="compositionally biased region" description="Basic and acidic residues" evidence="1">
    <location>
        <begin position="13"/>
        <end position="25"/>
    </location>
</feature>
<comment type="caution">
    <text evidence="3">The sequence shown here is derived from an EMBL/GenBank/DDBJ whole genome shotgun (WGS) entry which is preliminary data.</text>
</comment>
<organism evidence="3 4">
    <name type="scientific">Phyllosticta citricarpa</name>
    <dbReference type="NCBI Taxonomy" id="55181"/>
    <lineage>
        <taxon>Eukaryota</taxon>
        <taxon>Fungi</taxon>
        <taxon>Dikarya</taxon>
        <taxon>Ascomycota</taxon>
        <taxon>Pezizomycotina</taxon>
        <taxon>Dothideomycetes</taxon>
        <taxon>Dothideomycetes incertae sedis</taxon>
        <taxon>Botryosphaeriales</taxon>
        <taxon>Phyllostictaceae</taxon>
        <taxon>Phyllosticta</taxon>
    </lineage>
</organism>
<protein>
    <submittedName>
        <fullName evidence="3">Uncharacterized protein</fullName>
    </submittedName>
</protein>
<keyword evidence="2" id="KW-0812">Transmembrane</keyword>
<sequence length="264" mass="27561">LARVTAFKQIRHKQFESESESEHRSPLTSNSPVSQEKLQMNKTSHSLLGSFHLLTHSLATQTPFLGIDLLLLTNSLPSLSLLPTPPPQAPRNTHKPLGLAPPALQRRPQIAHVLCRAPVGLDEVVESPIFVVGCAAWGVDCLVDVGVCGRERRGDLGVGGVGGGGGGGDLGGIVGVGRRVGRAVVGAGAGAGDVGALVGVVGVVVGIVGISRRRRHRGRRRGRGGRRRGGGVVDRLAGEEDDFPAVIRGHPVSVADGTRSHWSH</sequence>
<keyword evidence="2" id="KW-1133">Transmembrane helix</keyword>
<evidence type="ECO:0000256" key="2">
    <source>
        <dbReference type="SAM" id="Phobius"/>
    </source>
</evidence>
<keyword evidence="4" id="KW-1185">Reference proteome</keyword>
<evidence type="ECO:0000313" key="3">
    <source>
        <dbReference type="EMBL" id="KAK7540377.1"/>
    </source>
</evidence>
<dbReference type="EMBL" id="JBBPDW010000026">
    <property type="protein sequence ID" value="KAK7540377.1"/>
    <property type="molecule type" value="Genomic_DNA"/>
</dbReference>
<name>A0ABR1M0U5_9PEZI</name>
<feature type="transmembrane region" description="Helical" evidence="2">
    <location>
        <begin position="194"/>
        <end position="211"/>
    </location>
</feature>
<proteinExistence type="predicted"/>
<feature type="region of interest" description="Disordered" evidence="1">
    <location>
        <begin position="12"/>
        <end position="39"/>
    </location>
</feature>
<reference evidence="3 4" key="1">
    <citation type="submission" date="2024-04" db="EMBL/GenBank/DDBJ databases">
        <title>Phyllosticta paracitricarpa is synonymous to the EU quarantine fungus P. citricarpa based on phylogenomic analyses.</title>
        <authorList>
            <consortium name="Lawrence Berkeley National Laboratory"/>
            <person name="Van Ingen-Buijs V.A."/>
            <person name="Van Westerhoven A.C."/>
            <person name="Haridas S."/>
            <person name="Skiadas P."/>
            <person name="Martin F."/>
            <person name="Groenewald J.Z."/>
            <person name="Crous P.W."/>
            <person name="Seidl M.F."/>
        </authorList>
    </citation>
    <scope>NUCLEOTIDE SEQUENCE [LARGE SCALE GENOMIC DNA]</scope>
    <source>
        <strain evidence="3 4">CBS 122670</strain>
    </source>
</reference>
<evidence type="ECO:0000313" key="4">
    <source>
        <dbReference type="Proteomes" id="UP001365128"/>
    </source>
</evidence>
<accession>A0ABR1M0U5</accession>
<feature type="non-terminal residue" evidence="3">
    <location>
        <position position="264"/>
    </location>
</feature>
<evidence type="ECO:0000256" key="1">
    <source>
        <dbReference type="SAM" id="MobiDB-lite"/>
    </source>
</evidence>
<feature type="compositionally biased region" description="Polar residues" evidence="1">
    <location>
        <begin position="26"/>
        <end position="39"/>
    </location>
</feature>
<dbReference type="Proteomes" id="UP001365128">
    <property type="component" value="Unassembled WGS sequence"/>
</dbReference>
<keyword evidence="2" id="KW-0472">Membrane</keyword>
<gene>
    <name evidence="3" type="ORF">IWX46DRAFT_662155</name>
</gene>